<sequence>MRGGVEAALCTPGGIKPAVERYEDYQMNAKTIFVLAAYFFTALVTVGAVRDYYLSEKKAQDRPFLMSSRYGRGGGGTSGTNGAKHVIVAPRTDKFFLASRYGKRSSTMSNAPLSYLTDTLPLCGNVEDLDLSCAYTGFSNLYRCAQKKETPSIDLSSDN</sequence>
<evidence type="ECO:0000313" key="2">
    <source>
        <dbReference type="EMBL" id="KAB0805523.1"/>
    </source>
</evidence>
<proteinExistence type="predicted"/>
<keyword evidence="1" id="KW-1133">Transmembrane helix</keyword>
<protein>
    <submittedName>
        <fullName evidence="2">Uncharacterized protein</fullName>
    </submittedName>
</protein>
<keyword evidence="1" id="KW-0812">Transmembrane</keyword>
<reference evidence="2 3" key="1">
    <citation type="journal article" date="2018" name="Elife">
        <title>Firefly genomes illuminate parallel origins of bioluminescence in beetles.</title>
        <authorList>
            <person name="Fallon T.R."/>
            <person name="Lower S.E."/>
            <person name="Chang C.H."/>
            <person name="Bessho-Uehara M."/>
            <person name="Martin G.J."/>
            <person name="Bewick A.J."/>
            <person name="Behringer M."/>
            <person name="Debat H.J."/>
            <person name="Wong I."/>
            <person name="Day J.C."/>
            <person name="Suvorov A."/>
            <person name="Silva C.J."/>
            <person name="Stanger-Hall K.F."/>
            <person name="Hall D.W."/>
            <person name="Schmitz R.J."/>
            <person name="Nelson D.R."/>
            <person name="Lewis S.M."/>
            <person name="Shigenobu S."/>
            <person name="Bybee S.M."/>
            <person name="Larracuente A.M."/>
            <person name="Oba Y."/>
            <person name="Weng J.K."/>
        </authorList>
    </citation>
    <scope>NUCLEOTIDE SEQUENCE [LARGE SCALE GENOMIC DNA]</scope>
    <source>
        <strain evidence="2">1611_PpyrPB1</strain>
        <tissue evidence="2">Whole body</tissue>
    </source>
</reference>
<evidence type="ECO:0000256" key="1">
    <source>
        <dbReference type="SAM" id="Phobius"/>
    </source>
</evidence>
<accession>A0A5N4B7K3</accession>
<organism evidence="2 3">
    <name type="scientific">Photinus pyralis</name>
    <name type="common">Common eastern firefly</name>
    <name type="synonym">Lampyris pyralis</name>
    <dbReference type="NCBI Taxonomy" id="7054"/>
    <lineage>
        <taxon>Eukaryota</taxon>
        <taxon>Metazoa</taxon>
        <taxon>Ecdysozoa</taxon>
        <taxon>Arthropoda</taxon>
        <taxon>Hexapoda</taxon>
        <taxon>Insecta</taxon>
        <taxon>Pterygota</taxon>
        <taxon>Neoptera</taxon>
        <taxon>Endopterygota</taxon>
        <taxon>Coleoptera</taxon>
        <taxon>Polyphaga</taxon>
        <taxon>Elateriformia</taxon>
        <taxon>Elateroidea</taxon>
        <taxon>Lampyridae</taxon>
        <taxon>Lampyrinae</taxon>
        <taxon>Photinus</taxon>
    </lineage>
</organism>
<evidence type="ECO:0000313" key="3">
    <source>
        <dbReference type="Proteomes" id="UP000327044"/>
    </source>
</evidence>
<comment type="caution">
    <text evidence="2">The sequence shown here is derived from an EMBL/GenBank/DDBJ whole genome shotgun (WGS) entry which is preliminary data.</text>
</comment>
<feature type="transmembrane region" description="Helical" evidence="1">
    <location>
        <begin position="32"/>
        <end position="53"/>
    </location>
</feature>
<dbReference type="InParanoid" id="A0A5N4B7K3"/>
<name>A0A5N4B7K3_PHOPY</name>
<dbReference type="AlphaFoldDB" id="A0A5N4B7K3"/>
<dbReference type="Proteomes" id="UP000327044">
    <property type="component" value="Unassembled WGS sequence"/>
</dbReference>
<keyword evidence="3" id="KW-1185">Reference proteome</keyword>
<dbReference type="EMBL" id="VVIM01000001">
    <property type="protein sequence ID" value="KAB0805523.1"/>
    <property type="molecule type" value="Genomic_DNA"/>
</dbReference>
<gene>
    <name evidence="2" type="ORF">PPYR_02493</name>
</gene>
<keyword evidence="1" id="KW-0472">Membrane</keyword>